<reference evidence="7" key="1">
    <citation type="submission" date="2016-01" db="EMBL/GenBank/DDBJ databases">
        <title>Reference transcriptome for the parasite Schistocephalus solidus: insights into the molecular evolution of parasitism.</title>
        <authorList>
            <person name="Hebert F.O."/>
            <person name="Grambauer S."/>
            <person name="Barber I."/>
            <person name="Landry C.R."/>
            <person name="Aubin-Horth N."/>
        </authorList>
    </citation>
    <scope>NUCLEOTIDE SEQUENCE</scope>
</reference>
<dbReference type="GO" id="GO:0016020">
    <property type="term" value="C:membrane"/>
    <property type="evidence" value="ECO:0007669"/>
    <property type="project" value="UniProtKB-SubCell"/>
</dbReference>
<feature type="transmembrane region" description="Helical" evidence="6">
    <location>
        <begin position="169"/>
        <end position="193"/>
    </location>
</feature>
<protein>
    <submittedName>
        <fullName evidence="7">Uncharacterized protein</fullName>
    </submittedName>
</protein>
<dbReference type="Pfam" id="PF04505">
    <property type="entry name" value="CD225"/>
    <property type="match status" value="1"/>
</dbReference>
<feature type="transmembrane region" description="Helical" evidence="6">
    <location>
        <begin position="214"/>
        <end position="237"/>
    </location>
</feature>
<dbReference type="AlphaFoldDB" id="A0A0X3Q0M0"/>
<gene>
    <name evidence="7" type="ORF">TR154398</name>
</gene>
<proteinExistence type="inferred from homology"/>
<evidence type="ECO:0000256" key="1">
    <source>
        <dbReference type="ARBA" id="ARBA00004370"/>
    </source>
</evidence>
<dbReference type="InterPro" id="IPR007593">
    <property type="entry name" value="CD225/Dispanin_fam"/>
</dbReference>
<comment type="subcellular location">
    <subcellularLocation>
        <location evidence="1">Membrane</location>
    </subcellularLocation>
</comment>
<keyword evidence="5 6" id="KW-0472">Membrane</keyword>
<organism evidence="7">
    <name type="scientific">Schistocephalus solidus</name>
    <name type="common">Tapeworm</name>
    <dbReference type="NCBI Taxonomy" id="70667"/>
    <lineage>
        <taxon>Eukaryota</taxon>
        <taxon>Metazoa</taxon>
        <taxon>Spiralia</taxon>
        <taxon>Lophotrochozoa</taxon>
        <taxon>Platyhelminthes</taxon>
        <taxon>Cestoda</taxon>
        <taxon>Eucestoda</taxon>
        <taxon>Diphyllobothriidea</taxon>
        <taxon>Diphyllobothriidae</taxon>
        <taxon>Schistocephalus</taxon>
    </lineage>
</organism>
<accession>A0A0X3Q0M0</accession>
<evidence type="ECO:0000256" key="6">
    <source>
        <dbReference type="SAM" id="Phobius"/>
    </source>
</evidence>
<dbReference type="EMBL" id="GEEE01005594">
    <property type="protein sequence ID" value="JAP57631.1"/>
    <property type="molecule type" value="Transcribed_RNA"/>
</dbReference>
<keyword evidence="4 6" id="KW-1133">Transmembrane helix</keyword>
<evidence type="ECO:0000256" key="4">
    <source>
        <dbReference type="ARBA" id="ARBA00022989"/>
    </source>
</evidence>
<name>A0A0X3Q0M0_SCHSO</name>
<evidence type="ECO:0000256" key="5">
    <source>
        <dbReference type="ARBA" id="ARBA00023136"/>
    </source>
</evidence>
<keyword evidence="3 6" id="KW-0812">Transmembrane</keyword>
<evidence type="ECO:0000256" key="2">
    <source>
        <dbReference type="ARBA" id="ARBA00006843"/>
    </source>
</evidence>
<sequence>MYSKEQSYDMEQQQELLDNNVDTNGVMESGRCNNNGSLGSLGGVRVSGMTGGPVDGLYDGHGVVPSSLAVAQQQQQQATNLRYVTLPQMHHQLGLNHVIPGEYMHVTTGYPGGPNSGNHVVSMQNPALISAAINSQAYQTLPPSMSQMQSNSAQTPPQSYDRCPAICSLFAIFCCPITCWCSFPALVYSVCAYSDYRASDMYEYRSKSDVARRLVIIACIIGLILCICWAILTFLYYEPMLALLGDIIRTVQRHLRLAL</sequence>
<comment type="similarity">
    <text evidence="2">Belongs to the CD225/Dispanin family.</text>
</comment>
<evidence type="ECO:0000256" key="3">
    <source>
        <dbReference type="ARBA" id="ARBA00022692"/>
    </source>
</evidence>
<evidence type="ECO:0000313" key="7">
    <source>
        <dbReference type="EMBL" id="JAP57631.1"/>
    </source>
</evidence>